<comment type="caution">
    <text evidence="1">The sequence shown here is derived from an EMBL/GenBank/DDBJ whole genome shotgun (WGS) entry which is preliminary data.</text>
</comment>
<evidence type="ECO:0000313" key="2">
    <source>
        <dbReference type="Proteomes" id="UP000790377"/>
    </source>
</evidence>
<sequence length="692" mass="78781">DDGHILLLGLWWQKFGNKDSSLVSWVVPRAAEVCARECSWLTDRASHGPHYSEAQSLRVSPKQVTVLMVESFRLKDLTNCYDRLMPHLQTILRGAIGKGDIDIDIVGEHGRCPNDVGGRTTITSMILNLRSKRVTYHPAMNSLMLWDNQVPKRVVQMLNRVGFCSSHSFQGRCIFHLSQDAVRVARMIVRDTNTVKLLPYDNFNWMSRAWEASALHGSVQHDQVFAMLVVLHIPDGLLQISAENLASVERFDTQAGTRHRIPEETALKAIVPSRDDQNQFRDLAILHAAHILTEELENFSCFQSLLPQFHDPDAIRPHKSERYYLPTFDQEQGSTRGNMVVLRHYFLEVLNLPKSIFERIMYFILGDRLTTARDRAAQDQRSVDRSVYRVDHLSSFAMTSGLMHVCLNFIINIGKNCWGEGTLDSTALSLLRDLLPNRSDINLRKTDFYAWLRFLDAILRALIITAAMSVFGINDTTVLGALKITATQFTVLCEQIVDTYLIPSPDRLEAKGIKTLGGITVCRNAVLTMHDLMTLREMRHAIKYGHPTRIVRMLKYWTPMFYAGLSYNYANECMELLHNLHHDWPSDTAKVLLSGMLVNTTGKRDGFVETDLDVEHLNGRIKARAHGTNATPASLEKATPAMGHIRHLAENMFRDMGVEEQNQHHSKVQQHKDVQILVAHFSRSKIFNFYES</sequence>
<feature type="non-terminal residue" evidence="1">
    <location>
        <position position="1"/>
    </location>
</feature>
<keyword evidence="2" id="KW-1185">Reference proteome</keyword>
<protein>
    <submittedName>
        <fullName evidence="1">Uncharacterized protein</fullName>
    </submittedName>
</protein>
<reference evidence="1" key="1">
    <citation type="journal article" date="2021" name="New Phytol.">
        <title>Evolutionary innovations through gain and loss of genes in the ectomycorrhizal Boletales.</title>
        <authorList>
            <person name="Wu G."/>
            <person name="Miyauchi S."/>
            <person name="Morin E."/>
            <person name="Kuo A."/>
            <person name="Drula E."/>
            <person name="Varga T."/>
            <person name="Kohler A."/>
            <person name="Feng B."/>
            <person name="Cao Y."/>
            <person name="Lipzen A."/>
            <person name="Daum C."/>
            <person name="Hundley H."/>
            <person name="Pangilinan J."/>
            <person name="Johnson J."/>
            <person name="Barry K."/>
            <person name="LaButti K."/>
            <person name="Ng V."/>
            <person name="Ahrendt S."/>
            <person name="Min B."/>
            <person name="Choi I.G."/>
            <person name="Park H."/>
            <person name="Plett J.M."/>
            <person name="Magnuson J."/>
            <person name="Spatafora J.W."/>
            <person name="Nagy L.G."/>
            <person name="Henrissat B."/>
            <person name="Grigoriev I.V."/>
            <person name="Yang Z.L."/>
            <person name="Xu J."/>
            <person name="Martin F.M."/>
        </authorList>
    </citation>
    <scope>NUCLEOTIDE SEQUENCE</scope>
    <source>
        <strain evidence="1">ATCC 28755</strain>
    </source>
</reference>
<dbReference type="Proteomes" id="UP000790377">
    <property type="component" value="Unassembled WGS sequence"/>
</dbReference>
<name>A0ACB7ZQH0_9AGAM</name>
<proteinExistence type="predicted"/>
<dbReference type="EMBL" id="MU269301">
    <property type="protein sequence ID" value="KAH7903018.1"/>
    <property type="molecule type" value="Genomic_DNA"/>
</dbReference>
<evidence type="ECO:0000313" key="1">
    <source>
        <dbReference type="EMBL" id="KAH7903018.1"/>
    </source>
</evidence>
<gene>
    <name evidence="1" type="ORF">BJ138DRAFT_1021237</name>
</gene>
<accession>A0ACB7ZQH0</accession>
<organism evidence="1 2">
    <name type="scientific">Hygrophoropsis aurantiaca</name>
    <dbReference type="NCBI Taxonomy" id="72124"/>
    <lineage>
        <taxon>Eukaryota</taxon>
        <taxon>Fungi</taxon>
        <taxon>Dikarya</taxon>
        <taxon>Basidiomycota</taxon>
        <taxon>Agaricomycotina</taxon>
        <taxon>Agaricomycetes</taxon>
        <taxon>Agaricomycetidae</taxon>
        <taxon>Boletales</taxon>
        <taxon>Coniophorineae</taxon>
        <taxon>Hygrophoropsidaceae</taxon>
        <taxon>Hygrophoropsis</taxon>
    </lineage>
</organism>